<feature type="region of interest" description="Disordered" evidence="1">
    <location>
        <begin position="1"/>
        <end position="35"/>
    </location>
</feature>
<dbReference type="EMBL" id="JARJCW010000021">
    <property type="protein sequence ID" value="KAJ7213386.1"/>
    <property type="molecule type" value="Genomic_DNA"/>
</dbReference>
<accession>A0AAD6VHQ8</accession>
<sequence length="347" mass="37764">MAADHTDSPPGYYDEDLTKKVNDPPATGDKAQNSLVSESRYGECWRSSECLVALTRQQYTIGGTVPFVGRIKATAIPPPHTVASLKRALVHAEELPDPTGELTGLFETKDSRTAMLPGSQMFILTGNIGATPETALALVFHAELGTNTSSFEHLSTLMSPPKYLYYRLYMHTCEDTSAHSFAEGEPALGRIDRALIAPPRDVSSIKRRIAKVEGKPIYIFADLHLDTTAKSPQASNAQVADSCGATAHAPILIVQPERRAGLHNRPLLVLSAADAQGWSWIQSRWLSPLVGDILHSDGISHIVKDKAGWSTVVYTAVDTKGRTGWIKTAHTRLLDEPESGSWQCNVQ</sequence>
<proteinExistence type="predicted"/>
<organism evidence="2 3">
    <name type="scientific">Mycena pura</name>
    <dbReference type="NCBI Taxonomy" id="153505"/>
    <lineage>
        <taxon>Eukaryota</taxon>
        <taxon>Fungi</taxon>
        <taxon>Dikarya</taxon>
        <taxon>Basidiomycota</taxon>
        <taxon>Agaricomycotina</taxon>
        <taxon>Agaricomycetes</taxon>
        <taxon>Agaricomycetidae</taxon>
        <taxon>Agaricales</taxon>
        <taxon>Marasmiineae</taxon>
        <taxon>Mycenaceae</taxon>
        <taxon>Mycena</taxon>
    </lineage>
</organism>
<evidence type="ECO:0000313" key="2">
    <source>
        <dbReference type="EMBL" id="KAJ7213386.1"/>
    </source>
</evidence>
<evidence type="ECO:0000313" key="3">
    <source>
        <dbReference type="Proteomes" id="UP001219525"/>
    </source>
</evidence>
<comment type="caution">
    <text evidence="2">The sequence shown here is derived from an EMBL/GenBank/DDBJ whole genome shotgun (WGS) entry which is preliminary data.</text>
</comment>
<name>A0AAD6VHQ8_9AGAR</name>
<dbReference type="Proteomes" id="UP001219525">
    <property type="component" value="Unassembled WGS sequence"/>
</dbReference>
<reference evidence="2" key="1">
    <citation type="submission" date="2023-03" db="EMBL/GenBank/DDBJ databases">
        <title>Massive genome expansion in bonnet fungi (Mycena s.s.) driven by repeated elements and novel gene families across ecological guilds.</title>
        <authorList>
            <consortium name="Lawrence Berkeley National Laboratory"/>
            <person name="Harder C.B."/>
            <person name="Miyauchi S."/>
            <person name="Viragh M."/>
            <person name="Kuo A."/>
            <person name="Thoen E."/>
            <person name="Andreopoulos B."/>
            <person name="Lu D."/>
            <person name="Skrede I."/>
            <person name="Drula E."/>
            <person name="Henrissat B."/>
            <person name="Morin E."/>
            <person name="Kohler A."/>
            <person name="Barry K."/>
            <person name="LaButti K."/>
            <person name="Morin E."/>
            <person name="Salamov A."/>
            <person name="Lipzen A."/>
            <person name="Mereny Z."/>
            <person name="Hegedus B."/>
            <person name="Baldrian P."/>
            <person name="Stursova M."/>
            <person name="Weitz H."/>
            <person name="Taylor A."/>
            <person name="Grigoriev I.V."/>
            <person name="Nagy L.G."/>
            <person name="Martin F."/>
            <person name="Kauserud H."/>
        </authorList>
    </citation>
    <scope>NUCLEOTIDE SEQUENCE</scope>
    <source>
        <strain evidence="2">9144</strain>
    </source>
</reference>
<evidence type="ECO:0000256" key="1">
    <source>
        <dbReference type="SAM" id="MobiDB-lite"/>
    </source>
</evidence>
<protein>
    <submittedName>
        <fullName evidence="2">Uncharacterized protein</fullName>
    </submittedName>
</protein>
<gene>
    <name evidence="2" type="ORF">GGX14DRAFT_563710</name>
</gene>
<keyword evidence="3" id="KW-1185">Reference proteome</keyword>
<dbReference type="AlphaFoldDB" id="A0AAD6VHQ8"/>